<dbReference type="GO" id="GO:0016491">
    <property type="term" value="F:oxidoreductase activity"/>
    <property type="evidence" value="ECO:0007669"/>
    <property type="project" value="UniProtKB-KW"/>
</dbReference>
<evidence type="ECO:0000259" key="6">
    <source>
        <dbReference type="PROSITE" id="PS51387"/>
    </source>
</evidence>
<dbReference type="InterPro" id="IPR016166">
    <property type="entry name" value="FAD-bd_PCMH"/>
</dbReference>
<keyword evidence="2" id="KW-0285">Flavoprotein</keyword>
<comment type="caution">
    <text evidence="7">The sequence shown here is derived from an EMBL/GenBank/DDBJ whole genome shotgun (WGS) entry which is preliminary data.</text>
</comment>
<organism evidence="7 8">
    <name type="scientific">Mycena alexandri</name>
    <dbReference type="NCBI Taxonomy" id="1745969"/>
    <lineage>
        <taxon>Eukaryota</taxon>
        <taxon>Fungi</taxon>
        <taxon>Dikarya</taxon>
        <taxon>Basidiomycota</taxon>
        <taxon>Agaricomycotina</taxon>
        <taxon>Agaricomycetes</taxon>
        <taxon>Agaricomycetidae</taxon>
        <taxon>Agaricales</taxon>
        <taxon>Marasmiineae</taxon>
        <taxon>Mycenaceae</taxon>
        <taxon>Mycena</taxon>
    </lineage>
</organism>
<name>A0AAD6X4U8_9AGAR</name>
<evidence type="ECO:0000256" key="5">
    <source>
        <dbReference type="SAM" id="SignalP"/>
    </source>
</evidence>
<dbReference type="PROSITE" id="PS51387">
    <property type="entry name" value="FAD_PCMH"/>
    <property type="match status" value="1"/>
</dbReference>
<dbReference type="EMBL" id="JARJCM010000075">
    <property type="protein sequence ID" value="KAJ7032214.1"/>
    <property type="molecule type" value="Genomic_DNA"/>
</dbReference>
<protein>
    <submittedName>
        <fullName evidence="7">FAD-binding domain-containing protein</fullName>
    </submittedName>
</protein>
<comment type="similarity">
    <text evidence="1">Belongs to the oxygen-dependent FAD-linked oxidoreductase family.</text>
</comment>
<evidence type="ECO:0000256" key="2">
    <source>
        <dbReference type="ARBA" id="ARBA00022630"/>
    </source>
</evidence>
<feature type="domain" description="FAD-binding PCMH-type" evidence="6">
    <location>
        <begin position="58"/>
        <end position="227"/>
    </location>
</feature>
<keyword evidence="4" id="KW-0560">Oxidoreductase</keyword>
<dbReference type="InterPro" id="IPR036318">
    <property type="entry name" value="FAD-bd_PCMH-like_sf"/>
</dbReference>
<dbReference type="SUPFAM" id="SSF56176">
    <property type="entry name" value="FAD-binding/transporter-associated domain-like"/>
    <property type="match status" value="1"/>
</dbReference>
<keyword evidence="5" id="KW-0732">Signal</keyword>
<proteinExistence type="inferred from homology"/>
<keyword evidence="8" id="KW-1185">Reference proteome</keyword>
<gene>
    <name evidence="7" type="ORF">C8F04DRAFT_1108213</name>
</gene>
<evidence type="ECO:0000313" key="8">
    <source>
        <dbReference type="Proteomes" id="UP001218188"/>
    </source>
</evidence>
<dbReference type="PANTHER" id="PTHR42973">
    <property type="entry name" value="BINDING OXIDOREDUCTASE, PUTATIVE (AFU_ORTHOLOGUE AFUA_1G17690)-RELATED"/>
    <property type="match status" value="1"/>
</dbReference>
<evidence type="ECO:0000256" key="4">
    <source>
        <dbReference type="ARBA" id="ARBA00023002"/>
    </source>
</evidence>
<dbReference type="Proteomes" id="UP001218188">
    <property type="component" value="Unassembled WGS sequence"/>
</dbReference>
<evidence type="ECO:0000256" key="1">
    <source>
        <dbReference type="ARBA" id="ARBA00005466"/>
    </source>
</evidence>
<dbReference type="Pfam" id="PF01565">
    <property type="entry name" value="FAD_binding_4"/>
    <property type="match status" value="1"/>
</dbReference>
<dbReference type="InterPro" id="IPR016169">
    <property type="entry name" value="FAD-bd_PCMH_sub2"/>
</dbReference>
<dbReference type="GO" id="GO:0071949">
    <property type="term" value="F:FAD binding"/>
    <property type="evidence" value="ECO:0007669"/>
    <property type="project" value="InterPro"/>
</dbReference>
<dbReference type="InterPro" id="IPR006094">
    <property type="entry name" value="Oxid_FAD_bind_N"/>
</dbReference>
<dbReference type="PANTHER" id="PTHR42973:SF13">
    <property type="entry name" value="FAD-BINDING PCMH-TYPE DOMAIN-CONTAINING PROTEIN"/>
    <property type="match status" value="1"/>
</dbReference>
<keyword evidence="3" id="KW-0274">FAD</keyword>
<dbReference type="AlphaFoldDB" id="A0AAD6X4U8"/>
<accession>A0AAD6X4U8</accession>
<reference evidence="7" key="1">
    <citation type="submission" date="2023-03" db="EMBL/GenBank/DDBJ databases">
        <title>Massive genome expansion in bonnet fungi (Mycena s.s.) driven by repeated elements and novel gene families across ecological guilds.</title>
        <authorList>
            <consortium name="Lawrence Berkeley National Laboratory"/>
            <person name="Harder C.B."/>
            <person name="Miyauchi S."/>
            <person name="Viragh M."/>
            <person name="Kuo A."/>
            <person name="Thoen E."/>
            <person name="Andreopoulos B."/>
            <person name="Lu D."/>
            <person name="Skrede I."/>
            <person name="Drula E."/>
            <person name="Henrissat B."/>
            <person name="Morin E."/>
            <person name="Kohler A."/>
            <person name="Barry K."/>
            <person name="LaButti K."/>
            <person name="Morin E."/>
            <person name="Salamov A."/>
            <person name="Lipzen A."/>
            <person name="Mereny Z."/>
            <person name="Hegedus B."/>
            <person name="Baldrian P."/>
            <person name="Stursova M."/>
            <person name="Weitz H."/>
            <person name="Taylor A."/>
            <person name="Grigoriev I.V."/>
            <person name="Nagy L.G."/>
            <person name="Martin F."/>
            <person name="Kauserud H."/>
        </authorList>
    </citation>
    <scope>NUCLEOTIDE SEQUENCE</scope>
    <source>
        <strain evidence="7">CBHHK200</strain>
    </source>
</reference>
<evidence type="ECO:0000256" key="3">
    <source>
        <dbReference type="ARBA" id="ARBA00022827"/>
    </source>
</evidence>
<feature type="chain" id="PRO_5042127765" evidence="5">
    <location>
        <begin position="23"/>
        <end position="481"/>
    </location>
</feature>
<dbReference type="Gene3D" id="3.40.462.20">
    <property type="match status" value="1"/>
</dbReference>
<dbReference type="InterPro" id="IPR050416">
    <property type="entry name" value="FAD-linked_Oxidoreductase"/>
</dbReference>
<dbReference type="Gene3D" id="3.30.43.10">
    <property type="entry name" value="Uridine Diphospho-n-acetylenolpyruvylglucosamine Reductase, domain 2"/>
    <property type="match status" value="1"/>
</dbReference>
<feature type="signal peptide" evidence="5">
    <location>
        <begin position="1"/>
        <end position="22"/>
    </location>
</feature>
<evidence type="ECO:0000313" key="7">
    <source>
        <dbReference type="EMBL" id="KAJ7032214.1"/>
    </source>
</evidence>
<dbReference type="Gene3D" id="3.30.465.10">
    <property type="match status" value="1"/>
</dbReference>
<dbReference type="InterPro" id="IPR012951">
    <property type="entry name" value="BBE"/>
</dbReference>
<dbReference type="InterPro" id="IPR016167">
    <property type="entry name" value="FAD-bd_PCMH_sub1"/>
</dbReference>
<sequence length="481" mass="51697">MATLRNIFSVFALASVFPLALALEVCTQIQQAVSSASTVYYPDSDNYTADIAHWTASSTQSAACSVEPGTAADVSIIIRLLGETKTPFAVKGGGHDTNPGFSSTTGVQIAMTRFSTVNYDKESGTVAIGPGMIWDDVYAELASYGVIVAGGRVSGVGVAGFTLGGGFNWLANQVGLAVDTVVGYELVKPNGDIVPVTGFDVDLFFALKGGHNNFGIVTQFIFKAFPIRQVWGGLIVYGAAQLPAFNAALANFAVNSTDPKGQIVSGYSNNESGQPMVSNIMFYDGPSPPPGVFDEFLAIQNQTADLNTRSFLSLLLAAPQILSPGTRGYFDTLSFFQYTPAIVNAILNETTFWGARLAPIGAHVQYHLEPFLESLYTHNTSPTAFPSFRTPRIVPLQFEFTWTDPQYDVTIQEALKQSGEHLTNVAIQDGQAIQQAPLYPNYALFTHPIERIYGSNLPRLRAIKAKVDPDNVMGLAGGWKI</sequence>
<dbReference type="Pfam" id="PF08031">
    <property type="entry name" value="BBE"/>
    <property type="match status" value="1"/>
</dbReference>